<feature type="domain" description="CusB-like beta-barrel" evidence="6">
    <location>
        <begin position="247"/>
        <end position="287"/>
    </location>
</feature>
<dbReference type="SUPFAM" id="SSF111369">
    <property type="entry name" value="HlyD-like secretion proteins"/>
    <property type="match status" value="2"/>
</dbReference>
<feature type="region of interest" description="Disordered" evidence="3">
    <location>
        <begin position="143"/>
        <end position="162"/>
    </location>
</feature>
<dbReference type="Pfam" id="PF25954">
    <property type="entry name" value="Beta-barrel_RND_2"/>
    <property type="match status" value="1"/>
</dbReference>
<dbReference type="Pfam" id="PF25917">
    <property type="entry name" value="BSH_RND"/>
    <property type="match status" value="1"/>
</dbReference>
<keyword evidence="4" id="KW-1133">Transmembrane helix</keyword>
<evidence type="ECO:0000313" key="7">
    <source>
        <dbReference type="EMBL" id="VVP75191.1"/>
    </source>
</evidence>
<dbReference type="OrthoDB" id="9811754at2"/>
<protein>
    <submittedName>
        <fullName evidence="7">Multidrug export protein EmrA</fullName>
    </submittedName>
</protein>
<evidence type="ECO:0000313" key="8">
    <source>
        <dbReference type="Proteomes" id="UP000327191"/>
    </source>
</evidence>
<evidence type="ECO:0000256" key="2">
    <source>
        <dbReference type="SAM" id="Coils"/>
    </source>
</evidence>
<comment type="similarity">
    <text evidence="1">Belongs to the membrane fusion protein (MFP) (TC 8.A.1) family.</text>
</comment>
<dbReference type="PRINTS" id="PR01490">
    <property type="entry name" value="RTXTOXIND"/>
</dbReference>
<evidence type="ECO:0000256" key="3">
    <source>
        <dbReference type="SAM" id="MobiDB-lite"/>
    </source>
</evidence>
<dbReference type="InterPro" id="IPR058792">
    <property type="entry name" value="Beta-barrel_RND_2"/>
</dbReference>
<evidence type="ECO:0000256" key="4">
    <source>
        <dbReference type="SAM" id="Phobius"/>
    </source>
</evidence>
<name>A0A5E7RKZ1_PSEFL</name>
<keyword evidence="4" id="KW-0472">Membrane</keyword>
<dbReference type="PANTHER" id="PTHR30386:SF24">
    <property type="entry name" value="MULTIDRUG RESISTANCE EFFLUX PUMP"/>
    <property type="match status" value="1"/>
</dbReference>
<feature type="coiled-coil region" evidence="2">
    <location>
        <begin position="84"/>
        <end position="111"/>
    </location>
</feature>
<keyword evidence="2" id="KW-0175">Coiled coil</keyword>
<evidence type="ECO:0000259" key="6">
    <source>
        <dbReference type="Pfam" id="PF25954"/>
    </source>
</evidence>
<dbReference type="RefSeq" id="WP_150671755.1">
    <property type="nucleotide sequence ID" value="NZ_CABVJE010000001.1"/>
</dbReference>
<proteinExistence type="inferred from homology"/>
<dbReference type="AlphaFoldDB" id="A0A5E7RKZ1"/>
<dbReference type="GO" id="GO:0055085">
    <property type="term" value="P:transmembrane transport"/>
    <property type="evidence" value="ECO:0007669"/>
    <property type="project" value="InterPro"/>
</dbReference>
<evidence type="ECO:0000256" key="1">
    <source>
        <dbReference type="ARBA" id="ARBA00009477"/>
    </source>
</evidence>
<dbReference type="PANTHER" id="PTHR30386">
    <property type="entry name" value="MEMBRANE FUSION SUBUNIT OF EMRAB-TOLC MULTIDRUG EFFLUX PUMP"/>
    <property type="match status" value="1"/>
</dbReference>
<gene>
    <name evidence="7" type="primary">emrA_2</name>
    <name evidence="7" type="ORF">PS938_00152</name>
</gene>
<feature type="domain" description="Multidrug resistance protein MdtA-like barrel-sandwich hybrid" evidence="5">
    <location>
        <begin position="45"/>
        <end position="240"/>
    </location>
</feature>
<dbReference type="EMBL" id="CABVJE010000001">
    <property type="protein sequence ID" value="VVP75191.1"/>
    <property type="molecule type" value="Genomic_DNA"/>
</dbReference>
<feature type="transmembrane region" description="Helical" evidence="4">
    <location>
        <begin position="7"/>
        <end position="24"/>
    </location>
</feature>
<sequence>MKQHRTAISLITTAIVICAVYSGYKLLSAGSVQSTDDAYIRADSVLVSPRLSGQITKVAVEDNQSVKAGQLLAELDDRDFLVAQAAAAANVQAAKAELKNLSASIERQSAVIDQAAATTRATAASLKFAQTNAQRYLNLSNAGAGTQQERQKAEADLQGWQATRDRDEASRIAAMKTLEVLTAQLEVAKAALAKDEAALRQADLNLSYTKITAPQDGMVGQRSVRVGAYVSQGQPLMAVVPLSEAFVVANFRETQLAHMRAQQAVELRVDSFPDHGFKGRIESLAPATGLSFSEIAPDNATGNFTKVVQRIPVKIIFDESQPDLDRLRIGMSVVVSVDTIKEY</sequence>
<reference evidence="7 8" key="1">
    <citation type="submission" date="2019-09" db="EMBL/GenBank/DDBJ databases">
        <authorList>
            <person name="Chandra G."/>
            <person name="Truman W A."/>
        </authorList>
    </citation>
    <scope>NUCLEOTIDE SEQUENCE [LARGE SCALE GENOMIC DNA]</scope>
    <source>
        <strain evidence="7">PS938</strain>
    </source>
</reference>
<organism evidence="7 8">
    <name type="scientific">Pseudomonas fluorescens</name>
    <dbReference type="NCBI Taxonomy" id="294"/>
    <lineage>
        <taxon>Bacteria</taxon>
        <taxon>Pseudomonadati</taxon>
        <taxon>Pseudomonadota</taxon>
        <taxon>Gammaproteobacteria</taxon>
        <taxon>Pseudomonadales</taxon>
        <taxon>Pseudomonadaceae</taxon>
        <taxon>Pseudomonas</taxon>
    </lineage>
</organism>
<keyword evidence="4" id="KW-0812">Transmembrane</keyword>
<dbReference type="Gene3D" id="2.40.50.100">
    <property type="match status" value="1"/>
</dbReference>
<dbReference type="InterPro" id="IPR050739">
    <property type="entry name" value="MFP"/>
</dbReference>
<accession>A0A5E7RKZ1</accession>
<dbReference type="Proteomes" id="UP000327191">
    <property type="component" value="Unassembled WGS sequence"/>
</dbReference>
<evidence type="ECO:0000259" key="5">
    <source>
        <dbReference type="Pfam" id="PF25917"/>
    </source>
</evidence>
<dbReference type="InterPro" id="IPR058625">
    <property type="entry name" value="MdtA-like_BSH"/>
</dbReference>
<dbReference type="Gene3D" id="2.40.30.170">
    <property type="match status" value="1"/>
</dbReference>